<dbReference type="AlphaFoldDB" id="A0A3N4HQP6"/>
<keyword evidence="3" id="KW-1185">Reference proteome</keyword>
<gene>
    <name evidence="2" type="ORF">BJ508DRAFT_332273</name>
</gene>
<feature type="compositionally biased region" description="Polar residues" evidence="1">
    <location>
        <begin position="64"/>
        <end position="73"/>
    </location>
</feature>
<evidence type="ECO:0000313" key="3">
    <source>
        <dbReference type="Proteomes" id="UP000275078"/>
    </source>
</evidence>
<name>A0A3N4HQP6_ASCIM</name>
<sequence length="584" mass="65741">MSGNDKDGSARSGTGNFGLFPRGKKPGSVDSAWNRPWRKTATEPERPAPSFRALNKPLAELLSRTMNETSLSSGKGGRKDPDDIDGVEGSDMEKSDEGSKASEEKEESDSDGTDDGKGEEKVAVTSQLAPKDVVDLEEKKATEAKPTPRPSESELLALFRKNKEFIKALGRHFSAAVELWCRMILLKYHRAEFKDKGSNTSVVDFMDLLNELNEEMMDLREDLDLPYVSALTIGLHAVLFVRTFWCKKTDEEPRRAGQYGYTRCTLGLLEFVIKEFLNKRAGMSSRPPLLHSDNATLLEHLREVAESFAPANLETGFARPSIMDQPTNALMLHQSTQTGEEPSFIQNCLPAQFCEIDATGLKTILIGDTYLGGYFGHFLQKVKSYLQGHSMGNLVAQAERKKGRWNIYGLNWLLARERYQFSLATFPGTEEEHTVAQENHYWAQNEFLNQPPIYAPNSRNSLPVLLWYEEEIDKRFTDEQLVEGLSPHPDLYPVHCALFAVMRAAEFDPVHWFGARRGKKQRTGVYGHPHISYDTAFEDVPQCIREIGKCLPIIAPSLNSIADKFHIWGGLEYEEEAEDGMAEY</sequence>
<organism evidence="2 3">
    <name type="scientific">Ascobolus immersus RN42</name>
    <dbReference type="NCBI Taxonomy" id="1160509"/>
    <lineage>
        <taxon>Eukaryota</taxon>
        <taxon>Fungi</taxon>
        <taxon>Dikarya</taxon>
        <taxon>Ascomycota</taxon>
        <taxon>Pezizomycotina</taxon>
        <taxon>Pezizomycetes</taxon>
        <taxon>Pezizales</taxon>
        <taxon>Ascobolaceae</taxon>
        <taxon>Ascobolus</taxon>
    </lineage>
</organism>
<feature type="compositionally biased region" description="Basic and acidic residues" evidence="1">
    <location>
        <begin position="132"/>
        <end position="143"/>
    </location>
</feature>
<dbReference type="Proteomes" id="UP000275078">
    <property type="component" value="Unassembled WGS sequence"/>
</dbReference>
<feature type="compositionally biased region" description="Acidic residues" evidence="1">
    <location>
        <begin position="104"/>
        <end position="113"/>
    </location>
</feature>
<reference evidence="2 3" key="1">
    <citation type="journal article" date="2018" name="Nat. Ecol. Evol.">
        <title>Pezizomycetes genomes reveal the molecular basis of ectomycorrhizal truffle lifestyle.</title>
        <authorList>
            <person name="Murat C."/>
            <person name="Payen T."/>
            <person name="Noel B."/>
            <person name="Kuo A."/>
            <person name="Morin E."/>
            <person name="Chen J."/>
            <person name="Kohler A."/>
            <person name="Krizsan K."/>
            <person name="Balestrini R."/>
            <person name="Da Silva C."/>
            <person name="Montanini B."/>
            <person name="Hainaut M."/>
            <person name="Levati E."/>
            <person name="Barry K.W."/>
            <person name="Belfiori B."/>
            <person name="Cichocki N."/>
            <person name="Clum A."/>
            <person name="Dockter R.B."/>
            <person name="Fauchery L."/>
            <person name="Guy J."/>
            <person name="Iotti M."/>
            <person name="Le Tacon F."/>
            <person name="Lindquist E.A."/>
            <person name="Lipzen A."/>
            <person name="Malagnac F."/>
            <person name="Mello A."/>
            <person name="Molinier V."/>
            <person name="Miyauchi S."/>
            <person name="Poulain J."/>
            <person name="Riccioni C."/>
            <person name="Rubini A."/>
            <person name="Sitrit Y."/>
            <person name="Splivallo R."/>
            <person name="Traeger S."/>
            <person name="Wang M."/>
            <person name="Zifcakova L."/>
            <person name="Wipf D."/>
            <person name="Zambonelli A."/>
            <person name="Paolocci F."/>
            <person name="Nowrousian M."/>
            <person name="Ottonello S."/>
            <person name="Baldrian P."/>
            <person name="Spatafora J.W."/>
            <person name="Henrissat B."/>
            <person name="Nagy L.G."/>
            <person name="Aury J.M."/>
            <person name="Wincker P."/>
            <person name="Grigoriev I.V."/>
            <person name="Bonfante P."/>
            <person name="Martin F.M."/>
        </authorList>
    </citation>
    <scope>NUCLEOTIDE SEQUENCE [LARGE SCALE GENOMIC DNA]</scope>
    <source>
        <strain evidence="2 3">RN42</strain>
    </source>
</reference>
<evidence type="ECO:0000256" key="1">
    <source>
        <dbReference type="SAM" id="MobiDB-lite"/>
    </source>
</evidence>
<dbReference type="EMBL" id="ML119767">
    <property type="protein sequence ID" value="RPA75306.1"/>
    <property type="molecule type" value="Genomic_DNA"/>
</dbReference>
<feature type="region of interest" description="Disordered" evidence="1">
    <location>
        <begin position="1"/>
        <end position="150"/>
    </location>
</feature>
<feature type="compositionally biased region" description="Basic and acidic residues" evidence="1">
    <location>
        <begin position="91"/>
        <end position="103"/>
    </location>
</feature>
<evidence type="ECO:0000313" key="2">
    <source>
        <dbReference type="EMBL" id="RPA75306.1"/>
    </source>
</evidence>
<accession>A0A3N4HQP6</accession>
<protein>
    <submittedName>
        <fullName evidence="2">Uncharacterized protein</fullName>
    </submittedName>
</protein>
<proteinExistence type="predicted"/>